<feature type="compositionally biased region" description="Basic and acidic residues" evidence="5">
    <location>
        <begin position="228"/>
        <end position="241"/>
    </location>
</feature>
<dbReference type="Pfam" id="PF04586">
    <property type="entry name" value="Peptidase_S78"/>
    <property type="match status" value="1"/>
</dbReference>
<dbReference type="NCBIfam" id="TIGR01543">
    <property type="entry name" value="proheadase_HK97"/>
    <property type="match status" value="1"/>
</dbReference>
<evidence type="ECO:0000313" key="8">
    <source>
        <dbReference type="EMBL" id="BAI41999.1"/>
    </source>
</evidence>
<dbReference type="SUPFAM" id="SSF56563">
    <property type="entry name" value="Major capsid protein gp5"/>
    <property type="match status" value="1"/>
</dbReference>
<evidence type="ECO:0000313" key="9">
    <source>
        <dbReference type="Proteomes" id="UP000002067"/>
    </source>
</evidence>
<evidence type="ECO:0000259" key="7">
    <source>
        <dbReference type="Pfam" id="PF05065"/>
    </source>
</evidence>
<dbReference type="KEGG" id="lrh:LGG_01533"/>
<dbReference type="InterPro" id="IPR006433">
    <property type="entry name" value="Prohead_protease"/>
</dbReference>
<feature type="region of interest" description="Disordered" evidence="5">
    <location>
        <begin position="225"/>
        <end position="254"/>
    </location>
</feature>
<keyword evidence="4" id="KW-0378">Hydrolase</keyword>
<feature type="compositionally biased region" description="Acidic residues" evidence="5">
    <location>
        <begin position="285"/>
        <end position="294"/>
    </location>
</feature>
<proteinExistence type="predicted"/>
<evidence type="ECO:0000256" key="2">
    <source>
        <dbReference type="ARBA" id="ARBA00022612"/>
    </source>
</evidence>
<evidence type="ECO:0000256" key="1">
    <source>
        <dbReference type="ARBA" id="ARBA00004328"/>
    </source>
</evidence>
<dbReference type="KEGG" id="lrg:LRHM_1472"/>
<keyword evidence="2" id="KW-1188">Viral release from host cell</keyword>
<feature type="compositionally biased region" description="Low complexity" evidence="5">
    <location>
        <begin position="274"/>
        <end position="284"/>
    </location>
</feature>
<gene>
    <name evidence="8" type="ordered locus">LRHM_1472</name>
</gene>
<keyword evidence="3" id="KW-0645">Protease</keyword>
<dbReference type="InterPro" id="IPR054612">
    <property type="entry name" value="Phage_capsid-like_C"/>
</dbReference>
<protein>
    <submittedName>
        <fullName evidence="8">Phage capsid protein</fullName>
    </submittedName>
</protein>
<evidence type="ECO:0000256" key="4">
    <source>
        <dbReference type="ARBA" id="ARBA00022801"/>
    </source>
</evidence>
<dbReference type="InterPro" id="IPR024455">
    <property type="entry name" value="Phage_capsid"/>
</dbReference>
<dbReference type="NCBIfam" id="TIGR01554">
    <property type="entry name" value="major_cap_HK97"/>
    <property type="match status" value="1"/>
</dbReference>
<feature type="domain" description="Phage capsid-like C-terminal" evidence="7">
    <location>
        <begin position="386"/>
        <end position="626"/>
    </location>
</feature>
<dbReference type="AlphaFoldDB" id="A0A7S7FPC3"/>
<evidence type="ECO:0000259" key="6">
    <source>
        <dbReference type="Pfam" id="PF04586"/>
    </source>
</evidence>
<dbReference type="InterPro" id="IPR054613">
    <property type="entry name" value="Peptidase_S78_dom"/>
</dbReference>
<evidence type="ECO:0000256" key="5">
    <source>
        <dbReference type="SAM" id="MobiDB-lite"/>
    </source>
</evidence>
<dbReference type="EMBL" id="AP011548">
    <property type="protein sequence ID" value="BAI41999.1"/>
    <property type="molecule type" value="Genomic_DNA"/>
</dbReference>
<dbReference type="GO" id="GO:0006508">
    <property type="term" value="P:proteolysis"/>
    <property type="evidence" value="ECO:0007669"/>
    <property type="project" value="UniProtKB-KW"/>
</dbReference>
<name>A0A7S7FPC3_LACRG</name>
<dbReference type="GO" id="GO:0008233">
    <property type="term" value="F:peptidase activity"/>
    <property type="evidence" value="ECO:0007669"/>
    <property type="project" value="UniProtKB-KW"/>
</dbReference>
<sequence length="642" mass="69897">MENEDIRTFDVKIRAETGLANENSNNQAENGQNMDISGVAAAFNQPSIKGDFTEYVDQNALNNVDLSQVLLLYAHDFSNILARADAGTLQTSIQPDGLHFNAQLPDTQLGHDTYTNILNGNIKGMSFGFKIAPGGDSWSVNSQGNTIHTINKIDQVFELSLTPIPAYTETSVQVQRDLAQFLSSKKEVVKMAEKPEEKEEQSVDDQKRSIEQLQQQLSDLKAQVKTKVVIDKPEEEKRDATPDMASDETTAQPTSGDLVSMIATLQAAIQSLSQQLADQQAPSQMDDDVPDDDSNVVLDEKKPEQETAETEKRDDKPAEVTAEQDVKQENKRDGAKDMSKNLTADKVEDEEVRDFKEFLKTGEIKRDSTGFDSNAGEAVLPSQVLDIMSQPKDPAQLGGYVTKVQVSAPTGKIPVLSKASAQLVSAAELADNPKLANASLTQVNYDVQTLRGSLPISLEMTQDYPNITSLLTQYINDIKDQTEQHKIGAVLQTATPVAAASIDDIKDAFNVGLSNYTDRMFVVSESFFAAIDKQKDAEGRYLLQDSITSPSGKQLFGAPLVVVADDVLGKSGDAKAFIGSVKNFVVETVKGNINLSWQRNENFEQVLLAALRADFKAADTAAGKFITYTAPVATVPTTTSGK</sequence>
<dbReference type="Proteomes" id="UP000002067">
    <property type="component" value="Chromosome"/>
</dbReference>
<evidence type="ECO:0000256" key="3">
    <source>
        <dbReference type="ARBA" id="ARBA00022670"/>
    </source>
</evidence>
<organism evidence="8 9">
    <name type="scientific">Lacticaseibacillus rhamnosus (strain ATCC 53103 / LMG 18243 / GG)</name>
    <name type="common">Lactobacillus rhamnosus</name>
    <dbReference type="NCBI Taxonomy" id="568703"/>
    <lineage>
        <taxon>Bacteria</taxon>
        <taxon>Bacillati</taxon>
        <taxon>Bacillota</taxon>
        <taxon>Bacilli</taxon>
        <taxon>Lactobacillales</taxon>
        <taxon>Lactobacillaceae</taxon>
        <taxon>Lacticaseibacillus</taxon>
    </lineage>
</organism>
<dbReference type="Gene3D" id="3.30.2320.10">
    <property type="entry name" value="hypothetical protein PF0899 domain"/>
    <property type="match status" value="1"/>
</dbReference>
<feature type="region of interest" description="Disordered" evidence="5">
    <location>
        <begin position="274"/>
        <end position="345"/>
    </location>
</feature>
<dbReference type="RefSeq" id="WP_014569683.1">
    <property type="nucleotide sequence ID" value="NC_013198.1"/>
</dbReference>
<dbReference type="Gene3D" id="3.30.2400.10">
    <property type="entry name" value="Major capsid protein gp5"/>
    <property type="match status" value="1"/>
</dbReference>
<dbReference type="Pfam" id="PF05065">
    <property type="entry name" value="Phage_capsid"/>
    <property type="match status" value="1"/>
</dbReference>
<feature type="domain" description="Prohead serine protease" evidence="6">
    <location>
        <begin position="28"/>
        <end position="180"/>
    </location>
</feature>
<feature type="compositionally biased region" description="Basic and acidic residues" evidence="5">
    <location>
        <begin position="298"/>
        <end position="345"/>
    </location>
</feature>
<reference evidence="8 9" key="1">
    <citation type="journal article" date="2009" name="J. Bacteriol.">
        <title>Complete genome sequence of the probiotic Lactobacillus rhamnosus ATCC 53103.</title>
        <authorList>
            <person name="Morita H."/>
            <person name="Toh H."/>
            <person name="Oshima K."/>
            <person name="Murakami M."/>
            <person name="Taylor T.D."/>
            <person name="Igimi S."/>
            <person name="Hattori M."/>
        </authorList>
    </citation>
    <scope>NUCLEOTIDE SEQUENCE [LARGE SCALE GENOMIC DNA]</scope>
    <source>
        <strain evidence="9">ATCC 53103 / LMG 18243 / GG [Tokyo]</strain>
    </source>
</reference>
<accession>A0A7S7FPC3</accession>
<comment type="subcellular location">
    <subcellularLocation>
        <location evidence="1">Virion</location>
    </subcellularLocation>
</comment>